<name>A0A485K9F0_9STRA</name>
<feature type="compositionally biased region" description="Basic residues" evidence="5">
    <location>
        <begin position="34"/>
        <end position="43"/>
    </location>
</feature>
<feature type="region of interest" description="Disordered" evidence="5">
    <location>
        <begin position="319"/>
        <end position="385"/>
    </location>
</feature>
<sequence length="385" mass="42623">MGPTVRTTNHGVGFTSTTMADPVATAPSAVDSSKKKKRQKKNHGSFLSLGDTSRTYCLTLAYDGSDYQGFQLQDDPSMPVVRTVQLVLEDALRRTTGESIRVRGASRTDKGVHALGQLVAFESRVAGDDDAVFLQALNNRLPVDVVGQSLVRIATDDEYFDPRKASTRKCYIYRVRHGAIRTVLGRHQLWQITKLLDVDAMRAAAAHLANDVEAQDFRMFTPAKELKADKSTRCRVTTVELDDAITHEIQIRVVGDRFLYKMVRSMVGVLVDVGLRKLSPDDVRQMIQSPTPSRLVTTGAPPQGLVLEWIELAEQPAVNDTERVTSRVDATYPSTDWGVDEQTNEDSVDVPNEDSVDVPKEDSVHEAKENSVDEATNDGRHEAEE</sequence>
<protein>
    <recommendedName>
        <fullName evidence="4">tRNA pseudouridine synthase</fullName>
        <ecNumber evidence="4">5.4.99.12</ecNumber>
    </recommendedName>
</protein>
<proteinExistence type="inferred from homology"/>
<gene>
    <name evidence="8" type="primary">Aste57867_2134</name>
    <name evidence="7" type="ORF">As57867_002129</name>
    <name evidence="8" type="ORF">ASTE57867_2134</name>
</gene>
<dbReference type="InterPro" id="IPR020095">
    <property type="entry name" value="PsdUridine_synth_TruA_C"/>
</dbReference>
<feature type="domain" description="Pseudouridine synthase I TruA alpha/beta" evidence="6">
    <location>
        <begin position="215"/>
        <end position="308"/>
    </location>
</feature>
<feature type="compositionally biased region" description="Acidic residues" evidence="5">
    <location>
        <begin position="338"/>
        <end position="356"/>
    </location>
</feature>
<evidence type="ECO:0000256" key="5">
    <source>
        <dbReference type="SAM" id="MobiDB-lite"/>
    </source>
</evidence>
<keyword evidence="2 4" id="KW-0819">tRNA processing</keyword>
<dbReference type="GO" id="GO:0160147">
    <property type="term" value="F:tRNA pseudouridine(38-40) synthase activity"/>
    <property type="evidence" value="ECO:0007669"/>
    <property type="project" value="UniProtKB-EC"/>
</dbReference>
<keyword evidence="3 4" id="KW-0413">Isomerase</keyword>
<dbReference type="PANTHER" id="PTHR11142">
    <property type="entry name" value="PSEUDOURIDYLATE SYNTHASE"/>
    <property type="match status" value="1"/>
</dbReference>
<reference evidence="8 9" key="1">
    <citation type="submission" date="2019-03" db="EMBL/GenBank/DDBJ databases">
        <authorList>
            <person name="Gaulin E."/>
            <person name="Dumas B."/>
        </authorList>
    </citation>
    <scope>NUCLEOTIDE SEQUENCE [LARGE SCALE GENOMIC DNA]</scope>
    <source>
        <strain evidence="8">CBS 568.67</strain>
    </source>
</reference>
<comment type="similarity">
    <text evidence="1 4">Belongs to the tRNA pseudouridine synthase TruA family.</text>
</comment>
<dbReference type="SUPFAM" id="SSF55120">
    <property type="entry name" value="Pseudouridine synthase"/>
    <property type="match status" value="1"/>
</dbReference>
<dbReference type="EC" id="5.4.99.12" evidence="4"/>
<dbReference type="InterPro" id="IPR020103">
    <property type="entry name" value="PsdUridine_synth_cat_dom_sf"/>
</dbReference>
<evidence type="ECO:0000256" key="1">
    <source>
        <dbReference type="ARBA" id="ARBA00009375"/>
    </source>
</evidence>
<keyword evidence="9" id="KW-1185">Reference proteome</keyword>
<dbReference type="GO" id="GO:0003723">
    <property type="term" value="F:RNA binding"/>
    <property type="evidence" value="ECO:0007669"/>
    <property type="project" value="InterPro"/>
</dbReference>
<dbReference type="GO" id="GO:0031119">
    <property type="term" value="P:tRNA pseudouridine synthesis"/>
    <property type="evidence" value="ECO:0007669"/>
    <property type="project" value="TreeGrafter"/>
</dbReference>
<dbReference type="OrthoDB" id="271910at2759"/>
<dbReference type="PANTHER" id="PTHR11142:SF0">
    <property type="entry name" value="TRNA PSEUDOURIDINE SYNTHASE-LIKE 1"/>
    <property type="match status" value="1"/>
</dbReference>
<comment type="catalytic activity">
    <reaction evidence="4">
        <text>uridine(38/39/40) in tRNA = pseudouridine(38/39/40) in tRNA</text>
        <dbReference type="Rhea" id="RHEA:22376"/>
        <dbReference type="Rhea" id="RHEA-COMP:10085"/>
        <dbReference type="Rhea" id="RHEA-COMP:10087"/>
        <dbReference type="ChEBI" id="CHEBI:65314"/>
        <dbReference type="ChEBI" id="CHEBI:65315"/>
        <dbReference type="EC" id="5.4.99.12"/>
    </reaction>
</comment>
<feature type="region of interest" description="Disordered" evidence="5">
    <location>
        <begin position="1"/>
        <end position="46"/>
    </location>
</feature>
<dbReference type="Pfam" id="PF01416">
    <property type="entry name" value="PseudoU_synth_1"/>
    <property type="match status" value="2"/>
</dbReference>
<dbReference type="Proteomes" id="UP000332933">
    <property type="component" value="Unassembled WGS sequence"/>
</dbReference>
<reference evidence="7" key="2">
    <citation type="submission" date="2019-06" db="EMBL/GenBank/DDBJ databases">
        <title>Genomics analysis of Aphanomyces spp. identifies a new class of oomycete effector associated with host adaptation.</title>
        <authorList>
            <person name="Gaulin E."/>
        </authorList>
    </citation>
    <scope>NUCLEOTIDE SEQUENCE</scope>
    <source>
        <strain evidence="7">CBS 578.67</strain>
    </source>
</reference>
<dbReference type="Gene3D" id="3.30.70.580">
    <property type="entry name" value="Pseudouridine synthase I, catalytic domain, N-terminal subdomain"/>
    <property type="match status" value="1"/>
</dbReference>
<evidence type="ECO:0000256" key="4">
    <source>
        <dbReference type="RuleBase" id="RU003792"/>
    </source>
</evidence>
<evidence type="ECO:0000313" key="9">
    <source>
        <dbReference type="Proteomes" id="UP000332933"/>
    </source>
</evidence>
<evidence type="ECO:0000313" key="7">
    <source>
        <dbReference type="EMBL" id="KAF0717722.1"/>
    </source>
</evidence>
<dbReference type="EMBL" id="CAADRA010000220">
    <property type="protein sequence ID" value="VFT79337.1"/>
    <property type="molecule type" value="Genomic_DNA"/>
</dbReference>
<evidence type="ECO:0000313" key="8">
    <source>
        <dbReference type="EMBL" id="VFT79337.1"/>
    </source>
</evidence>
<dbReference type="AlphaFoldDB" id="A0A485K9F0"/>
<feature type="compositionally biased region" description="Polar residues" evidence="5">
    <location>
        <begin position="1"/>
        <end position="19"/>
    </location>
</feature>
<accession>A0A485K9F0</accession>
<evidence type="ECO:0000259" key="6">
    <source>
        <dbReference type="Pfam" id="PF01416"/>
    </source>
</evidence>
<dbReference type="InterPro" id="IPR020097">
    <property type="entry name" value="PsdUridine_synth_TruA_a/b_dom"/>
</dbReference>
<feature type="compositionally biased region" description="Basic and acidic residues" evidence="5">
    <location>
        <begin position="357"/>
        <end position="385"/>
    </location>
</feature>
<dbReference type="InterPro" id="IPR001406">
    <property type="entry name" value="PsdUridine_synth_TruA"/>
</dbReference>
<dbReference type="HAMAP" id="MF_00171">
    <property type="entry name" value="TruA"/>
    <property type="match status" value="1"/>
</dbReference>
<dbReference type="InterPro" id="IPR020094">
    <property type="entry name" value="TruA/RsuA/RluB/E/F_N"/>
</dbReference>
<dbReference type="EMBL" id="VJMH01000220">
    <property type="protein sequence ID" value="KAF0717722.1"/>
    <property type="molecule type" value="Genomic_DNA"/>
</dbReference>
<evidence type="ECO:0000256" key="2">
    <source>
        <dbReference type="ARBA" id="ARBA00022694"/>
    </source>
</evidence>
<dbReference type="Gene3D" id="3.30.70.660">
    <property type="entry name" value="Pseudouridine synthase I, catalytic domain, C-terminal subdomain"/>
    <property type="match status" value="1"/>
</dbReference>
<organism evidence="8 9">
    <name type="scientific">Aphanomyces stellatus</name>
    <dbReference type="NCBI Taxonomy" id="120398"/>
    <lineage>
        <taxon>Eukaryota</taxon>
        <taxon>Sar</taxon>
        <taxon>Stramenopiles</taxon>
        <taxon>Oomycota</taxon>
        <taxon>Saprolegniomycetes</taxon>
        <taxon>Saprolegniales</taxon>
        <taxon>Verrucalvaceae</taxon>
        <taxon>Aphanomyces</taxon>
    </lineage>
</organism>
<evidence type="ECO:0000256" key="3">
    <source>
        <dbReference type="ARBA" id="ARBA00023235"/>
    </source>
</evidence>
<feature type="domain" description="Pseudouridine synthase I TruA alpha/beta" evidence="6">
    <location>
        <begin position="61"/>
        <end position="144"/>
    </location>
</feature>